<feature type="chain" id="PRO_5010274581" evidence="2">
    <location>
        <begin position="26"/>
        <end position="64"/>
    </location>
</feature>
<evidence type="ECO:0000313" key="3">
    <source>
        <dbReference type="EMBL" id="SEC98990.1"/>
    </source>
</evidence>
<evidence type="ECO:0000313" key="4">
    <source>
        <dbReference type="Proteomes" id="UP000182375"/>
    </source>
</evidence>
<reference evidence="3 4" key="1">
    <citation type="submission" date="2016-10" db="EMBL/GenBank/DDBJ databases">
        <authorList>
            <person name="de Groot N.N."/>
        </authorList>
    </citation>
    <scope>NUCLEOTIDE SEQUENCE [LARGE SCALE GENOMIC DNA]</scope>
    <source>
        <strain evidence="3 4">DSM 40306</strain>
    </source>
</reference>
<feature type="region of interest" description="Disordered" evidence="1">
    <location>
        <begin position="26"/>
        <end position="64"/>
    </location>
</feature>
<organism evidence="3 4">
    <name type="scientific">Streptomyces misionensis</name>
    <dbReference type="NCBI Taxonomy" id="67331"/>
    <lineage>
        <taxon>Bacteria</taxon>
        <taxon>Bacillati</taxon>
        <taxon>Actinomycetota</taxon>
        <taxon>Actinomycetes</taxon>
        <taxon>Kitasatosporales</taxon>
        <taxon>Streptomycetaceae</taxon>
        <taxon>Streptomyces</taxon>
    </lineage>
</organism>
<gene>
    <name evidence="3" type="ORF">SAMN04490357_3466</name>
</gene>
<accession>A0A1H4X161</accession>
<keyword evidence="2" id="KW-0732">Signal</keyword>
<proteinExistence type="predicted"/>
<dbReference type="Proteomes" id="UP000182375">
    <property type="component" value="Unassembled WGS sequence"/>
</dbReference>
<dbReference type="AlphaFoldDB" id="A0A1H4X161"/>
<name>A0A1H4X161_9ACTN</name>
<evidence type="ECO:0000256" key="2">
    <source>
        <dbReference type="SAM" id="SignalP"/>
    </source>
</evidence>
<dbReference type="EMBL" id="FNTD01000004">
    <property type="protein sequence ID" value="SEC98990.1"/>
    <property type="molecule type" value="Genomic_DNA"/>
</dbReference>
<dbReference type="STRING" id="67331.SAMN04490357_3466"/>
<feature type="signal peptide" evidence="2">
    <location>
        <begin position="1"/>
        <end position="25"/>
    </location>
</feature>
<dbReference type="GeneID" id="95512607"/>
<dbReference type="RefSeq" id="WP_074992497.1">
    <property type="nucleotide sequence ID" value="NZ_FNTD01000004.1"/>
</dbReference>
<sequence>MGMKARLTLSAVVGVAVIGTMSAHADRVAPDGGHGGATGPSPATGLTPHDTEQPAGRTTAPEKP</sequence>
<protein>
    <submittedName>
        <fullName evidence="3">Uncharacterized protein</fullName>
    </submittedName>
</protein>
<evidence type="ECO:0000256" key="1">
    <source>
        <dbReference type="SAM" id="MobiDB-lite"/>
    </source>
</evidence>